<proteinExistence type="predicted"/>
<evidence type="ECO:0000313" key="3">
    <source>
        <dbReference type="Proteomes" id="UP000663860"/>
    </source>
</evidence>
<gene>
    <name evidence="2" type="ORF">IZO911_LOCUS44443</name>
</gene>
<dbReference type="AlphaFoldDB" id="A0A815SEK5"/>
<protein>
    <submittedName>
        <fullName evidence="2">Uncharacterized protein</fullName>
    </submittedName>
</protein>
<comment type="caution">
    <text evidence="2">The sequence shown here is derived from an EMBL/GenBank/DDBJ whole genome shotgun (WGS) entry which is preliminary data.</text>
</comment>
<sequence length="212" mass="23351">STSHPIETYDYTPNKLEITNCISSCIPSSQHANKCVLQVQVQVACKIPNLYKPTLLENKRLKAVICASSEQEPSTHPMYKIMDRLGRTVDSLLININEYTSILTLDIIRLQTNFTVDSTSPISSSNSSEIAQTLSLNGGIMGSFRVQLQLCDCSNEEPILYPQSTALSDIIVDGYNFLQQSASIGLPTNNNGNQSSSHINRQLPKNTDARAE</sequence>
<reference evidence="2" key="1">
    <citation type="submission" date="2021-02" db="EMBL/GenBank/DDBJ databases">
        <authorList>
            <person name="Nowell W R."/>
        </authorList>
    </citation>
    <scope>NUCLEOTIDE SEQUENCE</scope>
</reference>
<evidence type="ECO:0000256" key="1">
    <source>
        <dbReference type="SAM" id="MobiDB-lite"/>
    </source>
</evidence>
<feature type="non-terminal residue" evidence="2">
    <location>
        <position position="1"/>
    </location>
</feature>
<dbReference type="Proteomes" id="UP000663860">
    <property type="component" value="Unassembled WGS sequence"/>
</dbReference>
<feature type="compositionally biased region" description="Polar residues" evidence="1">
    <location>
        <begin position="186"/>
        <end position="205"/>
    </location>
</feature>
<evidence type="ECO:0000313" key="2">
    <source>
        <dbReference type="EMBL" id="CAF1490180.1"/>
    </source>
</evidence>
<name>A0A815SEK5_9BILA</name>
<organism evidence="2 3">
    <name type="scientific">Adineta steineri</name>
    <dbReference type="NCBI Taxonomy" id="433720"/>
    <lineage>
        <taxon>Eukaryota</taxon>
        <taxon>Metazoa</taxon>
        <taxon>Spiralia</taxon>
        <taxon>Gnathifera</taxon>
        <taxon>Rotifera</taxon>
        <taxon>Eurotatoria</taxon>
        <taxon>Bdelloidea</taxon>
        <taxon>Adinetida</taxon>
        <taxon>Adinetidae</taxon>
        <taxon>Adineta</taxon>
    </lineage>
</organism>
<feature type="region of interest" description="Disordered" evidence="1">
    <location>
        <begin position="186"/>
        <end position="212"/>
    </location>
</feature>
<dbReference type="EMBL" id="CAJNOE010002682">
    <property type="protein sequence ID" value="CAF1490180.1"/>
    <property type="molecule type" value="Genomic_DNA"/>
</dbReference>
<accession>A0A815SEK5</accession>